<sequence length="232" mass="26409">MGRDVAKKKEFEMMERVLEPEIMDDPEQVEAYAQADFQEENQGFVDTFLRLYEDRDGPHVVDLGCGPGDIAIRLARNLPTCRITGIDASVPMITWAEQAVKQAGLAHRIEFLSQRFQDVRLATPADAVMSNSLAHHVPNPLRFWYEIKKLIKPGGLVLVMDLLRPDSPEEAQALVDQYAAHEPERLQQDFFHSLLAAFTEDEVAAHLAELNLSRLMVDVPDDRHWIVYGRVY</sequence>
<keyword evidence="2" id="KW-0489">Methyltransferase</keyword>
<dbReference type="GO" id="GO:0008168">
    <property type="term" value="F:methyltransferase activity"/>
    <property type="evidence" value="ECO:0007669"/>
    <property type="project" value="UniProtKB-KW"/>
</dbReference>
<feature type="domain" description="Methyltransferase" evidence="1">
    <location>
        <begin position="56"/>
        <end position="163"/>
    </location>
</feature>
<dbReference type="PANTHER" id="PTHR43667">
    <property type="entry name" value="CYCLOPROPANE-FATTY-ACYL-PHOSPHOLIPID SYNTHASE"/>
    <property type="match status" value="1"/>
</dbReference>
<gene>
    <name evidence="2" type="ORF">PP769_04795</name>
</gene>
<evidence type="ECO:0000313" key="2">
    <source>
        <dbReference type="EMBL" id="WNM59087.1"/>
    </source>
</evidence>
<dbReference type="Gene3D" id="3.40.50.150">
    <property type="entry name" value="Vaccinia Virus protein VP39"/>
    <property type="match status" value="1"/>
</dbReference>
<dbReference type="RefSeq" id="WP_312645761.1">
    <property type="nucleotide sequence ID" value="NZ_CP116967.1"/>
</dbReference>
<protein>
    <submittedName>
        <fullName evidence="2">Class I SAM-dependent methyltransferase</fullName>
    </submittedName>
</protein>
<evidence type="ECO:0000313" key="3">
    <source>
        <dbReference type="Proteomes" id="UP001302719"/>
    </source>
</evidence>
<proteinExistence type="predicted"/>
<dbReference type="InterPro" id="IPR025714">
    <property type="entry name" value="Methyltranfer_dom"/>
</dbReference>
<organism evidence="2 3">
    <name type="scientific">Candidatus Nitrospira allomarina</name>
    <dbReference type="NCBI Taxonomy" id="3020900"/>
    <lineage>
        <taxon>Bacteria</taxon>
        <taxon>Pseudomonadati</taxon>
        <taxon>Nitrospirota</taxon>
        <taxon>Nitrospiria</taxon>
        <taxon>Nitrospirales</taxon>
        <taxon>Nitrospiraceae</taxon>
        <taxon>Nitrospira</taxon>
    </lineage>
</organism>
<dbReference type="SUPFAM" id="SSF53335">
    <property type="entry name" value="S-adenosyl-L-methionine-dependent methyltransferases"/>
    <property type="match status" value="1"/>
</dbReference>
<dbReference type="Proteomes" id="UP001302719">
    <property type="component" value="Chromosome"/>
</dbReference>
<name>A0AA96GD07_9BACT</name>
<keyword evidence="2" id="KW-0808">Transferase</keyword>
<dbReference type="InterPro" id="IPR029063">
    <property type="entry name" value="SAM-dependent_MTases_sf"/>
</dbReference>
<dbReference type="AlphaFoldDB" id="A0AA96GD07"/>
<reference evidence="2 3" key="1">
    <citation type="submission" date="2023-01" db="EMBL/GenBank/DDBJ databases">
        <title>Cultivation and genomic characterization of new, ubiquitous marine nitrite-oxidizing bacteria from the Nitrospirales.</title>
        <authorList>
            <person name="Mueller A.J."/>
            <person name="Daebeler A."/>
            <person name="Herbold C.W."/>
            <person name="Kirkegaard R.H."/>
            <person name="Daims H."/>
        </authorList>
    </citation>
    <scope>NUCLEOTIDE SEQUENCE [LARGE SCALE GENOMIC DNA]</scope>
    <source>
        <strain evidence="2 3">VA</strain>
    </source>
</reference>
<dbReference type="KEGG" id="nall:PP769_04795"/>
<dbReference type="CDD" id="cd02440">
    <property type="entry name" value="AdoMet_MTases"/>
    <property type="match status" value="1"/>
</dbReference>
<dbReference type="EMBL" id="CP116967">
    <property type="protein sequence ID" value="WNM59087.1"/>
    <property type="molecule type" value="Genomic_DNA"/>
</dbReference>
<dbReference type="GO" id="GO:0032259">
    <property type="term" value="P:methylation"/>
    <property type="evidence" value="ECO:0007669"/>
    <property type="project" value="UniProtKB-KW"/>
</dbReference>
<dbReference type="PANTHER" id="PTHR43667:SF2">
    <property type="entry name" value="FATTY ACID C-METHYL TRANSFERASE"/>
    <property type="match status" value="1"/>
</dbReference>
<accession>A0AA96GD07</accession>
<keyword evidence="3" id="KW-1185">Reference proteome</keyword>
<evidence type="ECO:0000259" key="1">
    <source>
        <dbReference type="Pfam" id="PF13847"/>
    </source>
</evidence>
<dbReference type="InterPro" id="IPR050723">
    <property type="entry name" value="CFA/CMAS"/>
</dbReference>
<dbReference type="Pfam" id="PF13847">
    <property type="entry name" value="Methyltransf_31"/>
    <property type="match status" value="1"/>
</dbReference>